<dbReference type="InterPro" id="IPR036873">
    <property type="entry name" value="Rhodanese-like_dom_sf"/>
</dbReference>
<dbReference type="InterPro" id="IPR036188">
    <property type="entry name" value="FAD/NAD-bd_sf"/>
</dbReference>
<dbReference type="SUPFAM" id="SSF64307">
    <property type="entry name" value="SirA-like"/>
    <property type="match status" value="1"/>
</dbReference>
<dbReference type="eggNOG" id="COG0446">
    <property type="taxonomic scope" value="Bacteria"/>
</dbReference>
<dbReference type="EMBL" id="AWXA01000062">
    <property type="protein sequence ID" value="ERT56530.1"/>
    <property type="molecule type" value="Genomic_DNA"/>
</dbReference>
<accession>U7UAZ8</accession>
<dbReference type="PATRIC" id="fig|1111454.3.peg.2156"/>
<evidence type="ECO:0000256" key="2">
    <source>
        <dbReference type="ARBA" id="ARBA00009130"/>
    </source>
</evidence>
<dbReference type="RefSeq" id="WP_023054693.1">
    <property type="nucleotide sequence ID" value="NZ_AWXA01000062.1"/>
</dbReference>
<dbReference type="InterPro" id="IPR016156">
    <property type="entry name" value="FAD/NAD-linked_Rdtase_dimer_sf"/>
</dbReference>
<dbReference type="eggNOG" id="COG0607">
    <property type="taxonomic scope" value="Bacteria"/>
</dbReference>
<dbReference type="Pfam" id="PF00581">
    <property type="entry name" value="Rhodanese"/>
    <property type="match status" value="1"/>
</dbReference>
<dbReference type="SUPFAM" id="SSF52821">
    <property type="entry name" value="Rhodanese/Cell cycle control phosphatase"/>
    <property type="match status" value="1"/>
</dbReference>
<dbReference type="Proteomes" id="UP000017090">
    <property type="component" value="Unassembled WGS sequence"/>
</dbReference>
<keyword evidence="5" id="KW-0560">Oxidoreductase</keyword>
<sequence>MKRYIIVGGVAGGASAAARLRRLDEDAQIILVERGPYISFANCELPYYAGDVIKDRSRLLVQTVASVHGRFNIDVRTESTVVAVHTAKRTVSISHNGTVYEEPYDGLILSPGAVPLKPPIPGIDSEKILMVRTIPDIDKVRAMADRFAGTGSAAIIGGGFIGIEMAENLRRRGMETTVIEAAPHILAPFDTDMVLRAERELNEHGVGLLLQDGVQSFAEDGGKVVITTQSGRRLSVDFVVASIGIRPDTAFLRDSGIALNERGYIIVDETMATNAADVYAVGDAVQVRRLHSEMPLTVALAGPANHQGRIAANNLAGHAERYQGAQGTSIVNVFDLAFAATGENERALQARGQAYRSVRVYADNHAGYYPGSVKIAIKLLFAPDTGVVLGAQIYGADGVDKRIDVLATLLRQGGTVRDLAELELAYAPPFGSAKDAVNMAGFAAENVLDRLTQTVTYQEMQAAVANGAVLLDVRPDEGYVPAPIGQPLHIPLAQLRERLAELDRRKEYITTCKVGQNAYYGERLLRQHGFRVKSLQGGLMNIMDQRFTASPSAAPAGQERCAVVATDGAVPFDRDFDVTGISCPGPMLKLKEAMDMLPDGEVGRFTASDPGFWQDSEAWCRSTGNTVVHREKSNGQVKVWVRKGE</sequence>
<evidence type="ECO:0000256" key="3">
    <source>
        <dbReference type="ARBA" id="ARBA00022630"/>
    </source>
</evidence>
<dbReference type="InterPro" id="IPR023753">
    <property type="entry name" value="FAD/NAD-binding_dom"/>
</dbReference>
<gene>
    <name evidence="8" type="ORF">HMPREF1250_1517</name>
</gene>
<dbReference type="InterPro" id="IPR001455">
    <property type="entry name" value="TusA-like"/>
</dbReference>
<dbReference type="PRINTS" id="PR00368">
    <property type="entry name" value="FADPNR"/>
</dbReference>
<comment type="caution">
    <text evidence="8">The sequence shown here is derived from an EMBL/GenBank/DDBJ whole genome shotgun (WGS) entry which is preliminary data.</text>
</comment>
<feature type="domain" description="Rhodanese" evidence="7">
    <location>
        <begin position="464"/>
        <end position="551"/>
    </location>
</feature>
<evidence type="ECO:0000256" key="4">
    <source>
        <dbReference type="ARBA" id="ARBA00022827"/>
    </source>
</evidence>
<dbReference type="Gene3D" id="3.30.110.40">
    <property type="entry name" value="TusA-like domain"/>
    <property type="match status" value="1"/>
</dbReference>
<evidence type="ECO:0000256" key="6">
    <source>
        <dbReference type="ARBA" id="ARBA00023284"/>
    </source>
</evidence>
<proteinExistence type="inferred from homology"/>
<keyword evidence="3" id="KW-0285">Flavoprotein</keyword>
<keyword evidence="8" id="KW-0808">Transferase</keyword>
<keyword evidence="9" id="KW-1185">Reference proteome</keyword>
<dbReference type="PRINTS" id="PR00411">
    <property type="entry name" value="PNDRDTASEI"/>
</dbReference>
<dbReference type="Pfam" id="PF07992">
    <property type="entry name" value="Pyr_redox_2"/>
    <property type="match status" value="1"/>
</dbReference>
<comment type="cofactor">
    <cofactor evidence="1">
        <name>FAD</name>
        <dbReference type="ChEBI" id="CHEBI:57692"/>
    </cofactor>
</comment>
<dbReference type="Gene3D" id="3.40.250.10">
    <property type="entry name" value="Rhodanese-like domain"/>
    <property type="match status" value="1"/>
</dbReference>
<protein>
    <submittedName>
        <fullName evidence="8">Sulfurtransferase TusA</fullName>
    </submittedName>
</protein>
<evidence type="ECO:0000313" key="9">
    <source>
        <dbReference type="Proteomes" id="UP000017090"/>
    </source>
</evidence>
<comment type="similarity">
    <text evidence="2">Belongs to the class-III pyridine nucleotide-disulfide oxidoreductase family.</text>
</comment>
<dbReference type="SUPFAM" id="SSF55424">
    <property type="entry name" value="FAD/NAD-linked reductases, dimerisation (C-terminal) domain"/>
    <property type="match status" value="1"/>
</dbReference>
<dbReference type="GO" id="GO:0016740">
    <property type="term" value="F:transferase activity"/>
    <property type="evidence" value="ECO:0007669"/>
    <property type="project" value="UniProtKB-KW"/>
</dbReference>
<dbReference type="PROSITE" id="PS50206">
    <property type="entry name" value="RHODANESE_3"/>
    <property type="match status" value="1"/>
</dbReference>
<dbReference type="InterPro" id="IPR004099">
    <property type="entry name" value="Pyr_nucl-diS_OxRdtase_dimer"/>
</dbReference>
<organism evidence="8 9">
    <name type="scientific">Megasphaera vaginalis</name>
    <name type="common">ex Srinivasan et al. 2021</name>
    <dbReference type="NCBI Taxonomy" id="1111454"/>
    <lineage>
        <taxon>Bacteria</taxon>
        <taxon>Bacillati</taxon>
        <taxon>Bacillota</taxon>
        <taxon>Negativicutes</taxon>
        <taxon>Veillonellales</taxon>
        <taxon>Veillonellaceae</taxon>
        <taxon>Megasphaera</taxon>
    </lineage>
</organism>
<dbReference type="SUPFAM" id="SSF51905">
    <property type="entry name" value="FAD/NAD(P)-binding domain"/>
    <property type="match status" value="1"/>
</dbReference>
<dbReference type="InterPro" id="IPR001763">
    <property type="entry name" value="Rhodanese-like_dom"/>
</dbReference>
<reference evidence="8 9" key="1">
    <citation type="submission" date="2013-09" db="EMBL/GenBank/DDBJ databases">
        <authorList>
            <person name="Durkin A.S."/>
            <person name="Haft D.R."/>
            <person name="McCorrison J."/>
            <person name="Torralba M."/>
            <person name="Gillis M."/>
            <person name="Haft D.H."/>
            <person name="Methe B."/>
            <person name="Sutton G."/>
            <person name="Nelson K.E."/>
        </authorList>
    </citation>
    <scope>NUCLEOTIDE SEQUENCE [LARGE SCALE GENOMIC DNA]</scope>
    <source>
        <strain evidence="8 9">BV3C16-1</strain>
    </source>
</reference>
<dbReference type="PANTHER" id="PTHR43429">
    <property type="entry name" value="PYRIDINE NUCLEOTIDE-DISULFIDE OXIDOREDUCTASE DOMAIN-CONTAINING"/>
    <property type="match status" value="1"/>
</dbReference>
<keyword evidence="6" id="KW-0676">Redox-active center</keyword>
<evidence type="ECO:0000256" key="5">
    <source>
        <dbReference type="ARBA" id="ARBA00023002"/>
    </source>
</evidence>
<dbReference type="AlphaFoldDB" id="U7UAZ8"/>
<dbReference type="InterPro" id="IPR036868">
    <property type="entry name" value="TusA-like_sf"/>
</dbReference>
<dbReference type="STRING" id="1111454.HMPREF1250_1517"/>
<evidence type="ECO:0000256" key="1">
    <source>
        <dbReference type="ARBA" id="ARBA00001974"/>
    </source>
</evidence>
<evidence type="ECO:0000259" key="7">
    <source>
        <dbReference type="PROSITE" id="PS50206"/>
    </source>
</evidence>
<dbReference type="SMART" id="SM00450">
    <property type="entry name" value="RHOD"/>
    <property type="match status" value="1"/>
</dbReference>
<dbReference type="Gene3D" id="3.50.50.60">
    <property type="entry name" value="FAD/NAD(P)-binding domain"/>
    <property type="match status" value="2"/>
</dbReference>
<evidence type="ECO:0000313" key="8">
    <source>
        <dbReference type="EMBL" id="ERT56530.1"/>
    </source>
</evidence>
<name>U7UAZ8_9FIRM</name>
<dbReference type="Pfam" id="PF01206">
    <property type="entry name" value="TusA"/>
    <property type="match status" value="1"/>
</dbReference>
<dbReference type="InterPro" id="IPR050260">
    <property type="entry name" value="FAD-bd_OxRdtase"/>
</dbReference>
<keyword evidence="4" id="KW-0274">FAD</keyword>
<dbReference type="PANTHER" id="PTHR43429:SF1">
    <property type="entry name" value="NAD(P)H SULFUR OXIDOREDUCTASE (COA-DEPENDENT)"/>
    <property type="match status" value="1"/>
</dbReference>
<dbReference type="GO" id="GO:0016491">
    <property type="term" value="F:oxidoreductase activity"/>
    <property type="evidence" value="ECO:0007669"/>
    <property type="project" value="UniProtKB-KW"/>
</dbReference>
<dbReference type="Pfam" id="PF02852">
    <property type="entry name" value="Pyr_redox_dim"/>
    <property type="match status" value="1"/>
</dbReference>